<dbReference type="AlphaFoldDB" id="A0A0B7MMA7"/>
<proteinExistence type="inferred from homology"/>
<comment type="similarity">
    <text evidence="2">Belongs to the EamA transporter family.</text>
</comment>
<evidence type="ECO:0000256" key="1">
    <source>
        <dbReference type="ARBA" id="ARBA00004141"/>
    </source>
</evidence>
<organism evidence="8 9">
    <name type="scientific">Syntrophaceticus schinkii</name>
    <dbReference type="NCBI Taxonomy" id="499207"/>
    <lineage>
        <taxon>Bacteria</taxon>
        <taxon>Bacillati</taxon>
        <taxon>Bacillota</taxon>
        <taxon>Clostridia</taxon>
        <taxon>Thermoanaerobacterales</taxon>
        <taxon>Thermoanaerobacterales Family III. Incertae Sedis</taxon>
        <taxon>Syntrophaceticus</taxon>
    </lineage>
</organism>
<dbReference type="Proteomes" id="UP000046155">
    <property type="component" value="Unassembled WGS sequence"/>
</dbReference>
<keyword evidence="4 6" id="KW-1133">Transmembrane helix</keyword>
<dbReference type="InterPro" id="IPR050638">
    <property type="entry name" value="AA-Vitamin_Transporters"/>
</dbReference>
<dbReference type="InterPro" id="IPR037185">
    <property type="entry name" value="EmrE-like"/>
</dbReference>
<accession>A0A0B7MMA7</accession>
<evidence type="ECO:0000256" key="5">
    <source>
        <dbReference type="ARBA" id="ARBA00023136"/>
    </source>
</evidence>
<feature type="transmembrane region" description="Helical" evidence="6">
    <location>
        <begin position="37"/>
        <end position="66"/>
    </location>
</feature>
<keyword evidence="3 6" id="KW-0812">Transmembrane</keyword>
<dbReference type="PANTHER" id="PTHR32322:SF2">
    <property type="entry name" value="EAMA DOMAIN-CONTAINING PROTEIN"/>
    <property type="match status" value="1"/>
</dbReference>
<protein>
    <recommendedName>
        <fullName evidence="7">EamA domain-containing protein</fullName>
    </recommendedName>
</protein>
<comment type="subcellular location">
    <subcellularLocation>
        <location evidence="1">Membrane</location>
        <topology evidence="1">Multi-pass membrane protein</topology>
    </subcellularLocation>
</comment>
<dbReference type="PANTHER" id="PTHR32322">
    <property type="entry name" value="INNER MEMBRANE TRANSPORTER"/>
    <property type="match status" value="1"/>
</dbReference>
<reference evidence="9" key="1">
    <citation type="submission" date="2015-01" db="EMBL/GenBank/DDBJ databases">
        <authorList>
            <person name="Manzoor Shahid"/>
            <person name="Zubair Saima"/>
        </authorList>
    </citation>
    <scope>NUCLEOTIDE SEQUENCE [LARGE SCALE GENOMIC DNA]</scope>
    <source>
        <strain evidence="9">Sp3</strain>
    </source>
</reference>
<evidence type="ECO:0000259" key="7">
    <source>
        <dbReference type="Pfam" id="PF00892"/>
    </source>
</evidence>
<evidence type="ECO:0000313" key="8">
    <source>
        <dbReference type="EMBL" id="CEO88822.1"/>
    </source>
</evidence>
<dbReference type="GO" id="GO:0016020">
    <property type="term" value="C:membrane"/>
    <property type="evidence" value="ECO:0007669"/>
    <property type="project" value="UniProtKB-SubCell"/>
</dbReference>
<evidence type="ECO:0000256" key="4">
    <source>
        <dbReference type="ARBA" id="ARBA00022989"/>
    </source>
</evidence>
<dbReference type="SUPFAM" id="SSF103481">
    <property type="entry name" value="Multidrug resistance efflux transporter EmrE"/>
    <property type="match status" value="1"/>
</dbReference>
<evidence type="ECO:0000313" key="9">
    <source>
        <dbReference type="Proteomes" id="UP000046155"/>
    </source>
</evidence>
<dbReference type="Pfam" id="PF00892">
    <property type="entry name" value="EamA"/>
    <property type="match status" value="1"/>
</dbReference>
<evidence type="ECO:0000256" key="6">
    <source>
        <dbReference type="SAM" id="Phobius"/>
    </source>
</evidence>
<feature type="domain" description="EamA" evidence="7">
    <location>
        <begin position="1"/>
        <end position="65"/>
    </location>
</feature>
<evidence type="ECO:0000256" key="2">
    <source>
        <dbReference type="ARBA" id="ARBA00007362"/>
    </source>
</evidence>
<keyword evidence="5 6" id="KW-0472">Membrane</keyword>
<gene>
    <name evidence="8" type="ORF">SSCH_270013</name>
</gene>
<keyword evidence="9" id="KW-1185">Reference proteome</keyword>
<sequence>MGVLHTGVAYTMFFSLYAHMKSVEIVSYSFLEPLFDILFSIIFIGGTLTFPQIIGGFLILSSTYIGEMLKDRKLSKEKDPIQI</sequence>
<dbReference type="InterPro" id="IPR000620">
    <property type="entry name" value="EamA_dom"/>
</dbReference>
<dbReference type="EMBL" id="CDRZ01000190">
    <property type="protein sequence ID" value="CEO88822.1"/>
    <property type="molecule type" value="Genomic_DNA"/>
</dbReference>
<evidence type="ECO:0000256" key="3">
    <source>
        <dbReference type="ARBA" id="ARBA00022692"/>
    </source>
</evidence>
<name>A0A0B7MMA7_9FIRM</name>
<dbReference type="RefSeq" id="WP_198142253.1">
    <property type="nucleotide sequence ID" value="NZ_CDRZ01000190.1"/>
</dbReference>